<dbReference type="PROSITE" id="PS01124">
    <property type="entry name" value="HTH_ARAC_FAMILY_2"/>
    <property type="match status" value="1"/>
</dbReference>
<dbReference type="PRINTS" id="PR00032">
    <property type="entry name" value="HTHARAC"/>
</dbReference>
<sequence length="234" mass="25298">MARTCLLRWAICQASMRQRGDGAHDELVFEPPDDLEPALQRFVVERAMGACARLLRDVLGSGLELAGCTLRYGAPPPGAAPARLLGAPVRYHAQDNILRLAHAHLLQPLPQANAVTAAMCERLCAQLLQRRRTRIDTTALVREHLAGLPPGQAPDLAALARLLGVSDRTLKRRLQQEGSSFRALAQAARHARAQALLEAGHLSLTEIAAELGFADLSSFSQAFKRWSGAAPSAR</sequence>
<dbReference type="EMBL" id="CP136921">
    <property type="protein sequence ID" value="WOO34273.1"/>
    <property type="molecule type" value="Genomic_DNA"/>
</dbReference>
<evidence type="ECO:0000256" key="2">
    <source>
        <dbReference type="ARBA" id="ARBA00023125"/>
    </source>
</evidence>
<evidence type="ECO:0000259" key="4">
    <source>
        <dbReference type="PROSITE" id="PS01124"/>
    </source>
</evidence>
<protein>
    <submittedName>
        <fullName evidence="5">Helix-turn-helix domain-containing protein</fullName>
    </submittedName>
</protein>
<keyword evidence="2" id="KW-0238">DNA-binding</keyword>
<dbReference type="Gene3D" id="1.10.10.60">
    <property type="entry name" value="Homeodomain-like"/>
    <property type="match status" value="1"/>
</dbReference>
<organism evidence="5 6">
    <name type="scientific">Diaphorobacter limosus</name>
    <dbReference type="NCBI Taxonomy" id="3036128"/>
    <lineage>
        <taxon>Bacteria</taxon>
        <taxon>Pseudomonadati</taxon>
        <taxon>Pseudomonadota</taxon>
        <taxon>Betaproteobacteria</taxon>
        <taxon>Burkholderiales</taxon>
        <taxon>Comamonadaceae</taxon>
        <taxon>Diaphorobacter</taxon>
    </lineage>
</organism>
<evidence type="ECO:0000313" key="6">
    <source>
        <dbReference type="Proteomes" id="UP001303211"/>
    </source>
</evidence>
<reference evidence="5 6" key="1">
    <citation type="submission" date="2023-03" db="EMBL/GenBank/DDBJ databases">
        <title>Diaphorobacter basophil sp. nov., isolated from a sewage-treatment plant.</title>
        <authorList>
            <person name="Yang K."/>
        </authorList>
    </citation>
    <scope>NUCLEOTIDE SEQUENCE [LARGE SCALE GENOMIC DNA]</scope>
    <source>
        <strain evidence="5 6">Y-1</strain>
    </source>
</reference>
<dbReference type="InterPro" id="IPR009057">
    <property type="entry name" value="Homeodomain-like_sf"/>
</dbReference>
<dbReference type="RefSeq" id="WP_317703599.1">
    <property type="nucleotide sequence ID" value="NZ_CP136921.1"/>
</dbReference>
<dbReference type="PANTHER" id="PTHR47894">
    <property type="entry name" value="HTH-TYPE TRANSCRIPTIONAL REGULATOR GADX"/>
    <property type="match status" value="1"/>
</dbReference>
<proteinExistence type="predicted"/>
<dbReference type="InterPro" id="IPR032687">
    <property type="entry name" value="AraC-type_N"/>
</dbReference>
<dbReference type="SMART" id="SM00342">
    <property type="entry name" value="HTH_ARAC"/>
    <property type="match status" value="1"/>
</dbReference>
<dbReference type="Pfam" id="PF12833">
    <property type="entry name" value="HTH_18"/>
    <property type="match status" value="1"/>
</dbReference>
<dbReference type="SUPFAM" id="SSF46689">
    <property type="entry name" value="Homeodomain-like"/>
    <property type="match status" value="1"/>
</dbReference>
<keyword evidence="3" id="KW-0804">Transcription</keyword>
<dbReference type="Proteomes" id="UP001303211">
    <property type="component" value="Chromosome"/>
</dbReference>
<dbReference type="PANTHER" id="PTHR47894:SF1">
    <property type="entry name" value="HTH-TYPE TRANSCRIPTIONAL REGULATOR VQSM"/>
    <property type="match status" value="1"/>
</dbReference>
<evidence type="ECO:0000256" key="3">
    <source>
        <dbReference type="ARBA" id="ARBA00023163"/>
    </source>
</evidence>
<keyword evidence="1" id="KW-0805">Transcription regulation</keyword>
<name>A0ABZ0J843_9BURK</name>
<evidence type="ECO:0000256" key="1">
    <source>
        <dbReference type="ARBA" id="ARBA00023015"/>
    </source>
</evidence>
<dbReference type="InterPro" id="IPR018060">
    <property type="entry name" value="HTH_AraC"/>
</dbReference>
<dbReference type="Pfam" id="PF12625">
    <property type="entry name" value="Arabinose_bd"/>
    <property type="match status" value="1"/>
</dbReference>
<gene>
    <name evidence="5" type="ORF">P4826_09505</name>
</gene>
<feature type="domain" description="HTH araC/xylS-type" evidence="4">
    <location>
        <begin position="135"/>
        <end position="234"/>
    </location>
</feature>
<evidence type="ECO:0000313" key="5">
    <source>
        <dbReference type="EMBL" id="WOO34273.1"/>
    </source>
</evidence>
<keyword evidence="6" id="KW-1185">Reference proteome</keyword>
<dbReference type="InterPro" id="IPR020449">
    <property type="entry name" value="Tscrpt_reg_AraC-type_HTH"/>
</dbReference>
<accession>A0ABZ0J843</accession>